<dbReference type="GO" id="GO:0102009">
    <property type="term" value="F:proline dipeptidase activity"/>
    <property type="evidence" value="ECO:0007669"/>
    <property type="project" value="UniProtKB-EC"/>
</dbReference>
<dbReference type="SUPFAM" id="SSF55920">
    <property type="entry name" value="Creatinase/aminopeptidase"/>
    <property type="match status" value="1"/>
</dbReference>
<keyword evidence="2" id="KW-0645">Protease</keyword>
<dbReference type="InterPro" id="IPR000994">
    <property type="entry name" value="Pept_M24"/>
</dbReference>
<dbReference type="AlphaFoldDB" id="A0A517S8E7"/>
<organism evidence="2 3">
    <name type="scientific">Caulifigura coniformis</name>
    <dbReference type="NCBI Taxonomy" id="2527983"/>
    <lineage>
        <taxon>Bacteria</taxon>
        <taxon>Pseudomonadati</taxon>
        <taxon>Planctomycetota</taxon>
        <taxon>Planctomycetia</taxon>
        <taxon>Planctomycetales</taxon>
        <taxon>Planctomycetaceae</taxon>
        <taxon>Caulifigura</taxon>
    </lineage>
</organism>
<dbReference type="EMBL" id="CP036271">
    <property type="protein sequence ID" value="QDT52383.1"/>
    <property type="molecule type" value="Genomic_DNA"/>
</dbReference>
<feature type="domain" description="Peptidase M24" evidence="1">
    <location>
        <begin position="159"/>
        <end position="374"/>
    </location>
</feature>
<dbReference type="EC" id="3.4.13.9" evidence="2"/>
<dbReference type="PANTHER" id="PTHR46112:SF3">
    <property type="entry name" value="AMINOPEPTIDASE YPDF"/>
    <property type="match status" value="1"/>
</dbReference>
<gene>
    <name evidence="2" type="primary">pepQ</name>
    <name evidence="2" type="ORF">Pan44_03930</name>
</gene>
<accession>A0A517S8E7</accession>
<keyword evidence="2" id="KW-0378">Hydrolase</keyword>
<dbReference type="PANTHER" id="PTHR46112">
    <property type="entry name" value="AMINOPEPTIDASE"/>
    <property type="match status" value="1"/>
</dbReference>
<dbReference type="RefSeq" id="WP_145026705.1">
    <property type="nucleotide sequence ID" value="NZ_CP036271.1"/>
</dbReference>
<keyword evidence="2" id="KW-0224">Dipeptidase</keyword>
<evidence type="ECO:0000259" key="1">
    <source>
        <dbReference type="Pfam" id="PF00557"/>
    </source>
</evidence>
<dbReference type="Gene3D" id="3.90.230.10">
    <property type="entry name" value="Creatinase/methionine aminopeptidase superfamily"/>
    <property type="match status" value="1"/>
</dbReference>
<evidence type="ECO:0000313" key="3">
    <source>
        <dbReference type="Proteomes" id="UP000315700"/>
    </source>
</evidence>
<keyword evidence="3" id="KW-1185">Reference proteome</keyword>
<dbReference type="InterPro" id="IPR050659">
    <property type="entry name" value="Peptidase_M24B"/>
</dbReference>
<protein>
    <submittedName>
        <fullName evidence="2">Xaa-Pro dipeptidase</fullName>
        <ecNumber evidence="2">3.4.13.9</ecNumber>
    </submittedName>
</protein>
<dbReference type="InterPro" id="IPR036005">
    <property type="entry name" value="Creatinase/aminopeptidase-like"/>
</dbReference>
<dbReference type="InParanoid" id="A0A517S8E7"/>
<dbReference type="Pfam" id="PF00557">
    <property type="entry name" value="Peptidase_M24"/>
    <property type="match status" value="1"/>
</dbReference>
<dbReference type="KEGG" id="ccos:Pan44_03930"/>
<proteinExistence type="predicted"/>
<sequence length="396" mass="43636">MFDLAKVQSALREFGFDGWLLYDFRGSNILARRILGLDGKHIGSRRFFYWIPASGMPRKLVHRIEDSVLDALPGDKTIFLSWQELEAGVQQCVSGSKVVAMEYSPRNGNPYVSKVDAGVVELVRSFGCDVQSSGDIVQLFEATLDDEQIALHFEAATHNNSAYEVAWKFIADGVRKDGGVSEAAVRDRIMEHYAAHSMTTYSPPIVGRNAHSGLPHYETGNGEDTTIREGDFVLIDQWAKLKKPNAVYSDLTRTGYVGKTVPETYTKIFNIVAAARDAGIAMVQDAFAKGTAIRGFEVDNAVRKVIVDAGYGQFFVHRTGHNIGRETHGNGANIDGLETRDDRRLLPRTCFSIEPGIYLSEFGVRSETNVLIDEAGKVHVTGGELQTAVVPILGKY</sequence>
<evidence type="ECO:0000313" key="2">
    <source>
        <dbReference type="EMBL" id="QDT52383.1"/>
    </source>
</evidence>
<dbReference type="OrthoDB" id="9806388at2"/>
<dbReference type="Proteomes" id="UP000315700">
    <property type="component" value="Chromosome"/>
</dbReference>
<name>A0A517S8E7_9PLAN</name>
<reference evidence="2 3" key="1">
    <citation type="submission" date="2019-02" db="EMBL/GenBank/DDBJ databases">
        <title>Deep-cultivation of Planctomycetes and their phenomic and genomic characterization uncovers novel biology.</title>
        <authorList>
            <person name="Wiegand S."/>
            <person name="Jogler M."/>
            <person name="Boedeker C."/>
            <person name="Pinto D."/>
            <person name="Vollmers J."/>
            <person name="Rivas-Marin E."/>
            <person name="Kohn T."/>
            <person name="Peeters S.H."/>
            <person name="Heuer A."/>
            <person name="Rast P."/>
            <person name="Oberbeckmann S."/>
            <person name="Bunk B."/>
            <person name="Jeske O."/>
            <person name="Meyerdierks A."/>
            <person name="Storesund J.E."/>
            <person name="Kallscheuer N."/>
            <person name="Luecker S."/>
            <person name="Lage O.M."/>
            <person name="Pohl T."/>
            <person name="Merkel B.J."/>
            <person name="Hornburger P."/>
            <person name="Mueller R.-W."/>
            <person name="Bruemmer F."/>
            <person name="Labrenz M."/>
            <person name="Spormann A.M."/>
            <person name="Op den Camp H."/>
            <person name="Overmann J."/>
            <person name="Amann R."/>
            <person name="Jetten M.S.M."/>
            <person name="Mascher T."/>
            <person name="Medema M.H."/>
            <person name="Devos D.P."/>
            <person name="Kaster A.-K."/>
            <person name="Ovreas L."/>
            <person name="Rohde M."/>
            <person name="Galperin M.Y."/>
            <person name="Jogler C."/>
        </authorList>
    </citation>
    <scope>NUCLEOTIDE SEQUENCE [LARGE SCALE GENOMIC DNA]</scope>
    <source>
        <strain evidence="2 3">Pan44</strain>
    </source>
</reference>